<dbReference type="RefSeq" id="WP_120732768.1">
    <property type="nucleotide sequence ID" value="NZ_RBAK01000020.1"/>
</dbReference>
<proteinExistence type="predicted"/>
<evidence type="ECO:0000256" key="4">
    <source>
        <dbReference type="ARBA" id="ARBA00022741"/>
    </source>
</evidence>
<name>A0A3A9YRQ6_9ACTN</name>
<keyword evidence="4 7" id="KW-0547">Nucleotide-binding</keyword>
<keyword evidence="5 10" id="KW-0418">Kinase</keyword>
<dbReference type="AlphaFoldDB" id="A0A3A9YRQ6"/>
<comment type="caution">
    <text evidence="10">The sequence shown here is derived from an EMBL/GenBank/DDBJ whole genome shotgun (WGS) entry which is preliminary data.</text>
</comment>
<dbReference type="SUPFAM" id="SSF56112">
    <property type="entry name" value="Protein kinase-like (PK-like)"/>
    <property type="match status" value="1"/>
</dbReference>
<keyword evidence="11" id="KW-1185">Reference proteome</keyword>
<evidence type="ECO:0000259" key="9">
    <source>
        <dbReference type="PROSITE" id="PS50011"/>
    </source>
</evidence>
<dbReference type="Gene3D" id="3.30.200.20">
    <property type="entry name" value="Phosphorylase Kinase, domain 1"/>
    <property type="match status" value="1"/>
</dbReference>
<dbReference type="PROSITE" id="PS00107">
    <property type="entry name" value="PROTEIN_KINASE_ATP"/>
    <property type="match status" value="1"/>
</dbReference>
<dbReference type="GO" id="GO:0005524">
    <property type="term" value="F:ATP binding"/>
    <property type="evidence" value="ECO:0007669"/>
    <property type="project" value="UniProtKB-UniRule"/>
</dbReference>
<keyword evidence="2 10" id="KW-0723">Serine/threonine-protein kinase</keyword>
<feature type="compositionally biased region" description="Polar residues" evidence="8">
    <location>
        <begin position="293"/>
        <end position="306"/>
    </location>
</feature>
<gene>
    <name evidence="10" type="ORF">D7223_30310</name>
</gene>
<evidence type="ECO:0000313" key="10">
    <source>
        <dbReference type="EMBL" id="RKN38625.1"/>
    </source>
</evidence>
<feature type="binding site" evidence="7">
    <location>
        <position position="41"/>
    </location>
    <ligand>
        <name>ATP</name>
        <dbReference type="ChEBI" id="CHEBI:30616"/>
    </ligand>
</feature>
<keyword evidence="6 7" id="KW-0067">ATP-binding</keyword>
<evidence type="ECO:0000256" key="5">
    <source>
        <dbReference type="ARBA" id="ARBA00022777"/>
    </source>
</evidence>
<feature type="domain" description="Protein kinase" evidence="9">
    <location>
        <begin position="12"/>
        <end position="269"/>
    </location>
</feature>
<dbReference type="Pfam" id="PF00069">
    <property type="entry name" value="Pkinase"/>
    <property type="match status" value="1"/>
</dbReference>
<dbReference type="PANTHER" id="PTHR43289:SF6">
    <property type="entry name" value="SERINE_THREONINE-PROTEIN KINASE NEKL-3"/>
    <property type="match status" value="1"/>
</dbReference>
<dbReference type="PROSITE" id="PS50011">
    <property type="entry name" value="PROTEIN_KINASE_DOM"/>
    <property type="match status" value="1"/>
</dbReference>
<evidence type="ECO:0000256" key="1">
    <source>
        <dbReference type="ARBA" id="ARBA00012513"/>
    </source>
</evidence>
<reference evidence="10 11" key="1">
    <citation type="journal article" date="2004" name="Syst. Appl. Microbiol.">
        <title>Cryptoendolithic actinomycetes from antarctic sandstone rock samples: Micromonospora endolithica sp. nov. and two isolates related to Micromonospora coerulea Jensen 1932.</title>
        <authorList>
            <person name="Hirsch P."/>
            <person name="Mevs U."/>
            <person name="Kroppenstedt R.M."/>
            <person name="Schumann P."/>
            <person name="Stackebrandt E."/>
        </authorList>
    </citation>
    <scope>NUCLEOTIDE SEQUENCE [LARGE SCALE GENOMIC DNA]</scope>
    <source>
        <strain evidence="10 11">JCM 12677</strain>
    </source>
</reference>
<dbReference type="EC" id="2.7.11.1" evidence="1"/>
<dbReference type="InterPro" id="IPR008266">
    <property type="entry name" value="Tyr_kinase_AS"/>
</dbReference>
<dbReference type="Gene3D" id="1.10.510.10">
    <property type="entry name" value="Transferase(Phosphotransferase) domain 1"/>
    <property type="match status" value="1"/>
</dbReference>
<dbReference type="CDD" id="cd14014">
    <property type="entry name" value="STKc_PknB_like"/>
    <property type="match status" value="1"/>
</dbReference>
<organism evidence="10 11">
    <name type="scientific">Micromonospora endolithica</name>
    <dbReference type="NCBI Taxonomy" id="230091"/>
    <lineage>
        <taxon>Bacteria</taxon>
        <taxon>Bacillati</taxon>
        <taxon>Actinomycetota</taxon>
        <taxon>Actinomycetes</taxon>
        <taxon>Micromonosporales</taxon>
        <taxon>Micromonosporaceae</taxon>
        <taxon>Micromonospora</taxon>
    </lineage>
</organism>
<dbReference type="OrthoDB" id="9762169at2"/>
<dbReference type="GO" id="GO:0004674">
    <property type="term" value="F:protein serine/threonine kinase activity"/>
    <property type="evidence" value="ECO:0007669"/>
    <property type="project" value="UniProtKB-KW"/>
</dbReference>
<evidence type="ECO:0000256" key="3">
    <source>
        <dbReference type="ARBA" id="ARBA00022679"/>
    </source>
</evidence>
<dbReference type="InterPro" id="IPR011009">
    <property type="entry name" value="Kinase-like_dom_sf"/>
</dbReference>
<dbReference type="PANTHER" id="PTHR43289">
    <property type="entry name" value="MITOGEN-ACTIVATED PROTEIN KINASE KINASE KINASE 20-RELATED"/>
    <property type="match status" value="1"/>
</dbReference>
<evidence type="ECO:0000256" key="2">
    <source>
        <dbReference type="ARBA" id="ARBA00022527"/>
    </source>
</evidence>
<keyword evidence="3" id="KW-0808">Transferase</keyword>
<dbReference type="PROSITE" id="PS00109">
    <property type="entry name" value="PROTEIN_KINASE_TYR"/>
    <property type="match status" value="1"/>
</dbReference>
<evidence type="ECO:0000313" key="11">
    <source>
        <dbReference type="Proteomes" id="UP000281726"/>
    </source>
</evidence>
<dbReference type="InterPro" id="IPR017441">
    <property type="entry name" value="Protein_kinase_ATP_BS"/>
</dbReference>
<evidence type="ECO:0000256" key="8">
    <source>
        <dbReference type="SAM" id="MobiDB-lite"/>
    </source>
</evidence>
<dbReference type="InterPro" id="IPR000719">
    <property type="entry name" value="Prot_kinase_dom"/>
</dbReference>
<accession>A0A3A9YRQ6</accession>
<evidence type="ECO:0000256" key="7">
    <source>
        <dbReference type="PROSITE-ProRule" id="PRU10141"/>
    </source>
</evidence>
<protein>
    <recommendedName>
        <fullName evidence="1">non-specific serine/threonine protein kinase</fullName>
        <ecNumber evidence="1">2.7.11.1</ecNumber>
    </recommendedName>
</protein>
<feature type="region of interest" description="Disordered" evidence="8">
    <location>
        <begin position="274"/>
        <end position="306"/>
    </location>
</feature>
<evidence type="ECO:0000256" key="6">
    <source>
        <dbReference type="ARBA" id="ARBA00022840"/>
    </source>
</evidence>
<dbReference type="EMBL" id="RBAK01000020">
    <property type="protein sequence ID" value="RKN38625.1"/>
    <property type="molecule type" value="Genomic_DNA"/>
</dbReference>
<dbReference type="Proteomes" id="UP000281726">
    <property type="component" value="Unassembled WGS sequence"/>
</dbReference>
<sequence length="618" mass="65577">MAEESARRVGRYRLLRCVGQGGMGRVWLARDELLDREVAVKEMLFRVGLTDGEVADLRRKMLREARAAARLDHPHVVRVYDVILLEERPWIVMEYVPSRSLHRLLTDEGPLPPRTVARLGVELVEALRAAHRVGVLHRDVTPRNVLIADDGRALLGDFGIAVVQGAAAVSQSWGITASPQYVAPERVRDNVSSPATDLWAVGATLYAAVEGRPPYARNTVVETLLALATDPPDRMRRAGPLTPVIAGLLRRDARRRMNAVEVLRRLRRIAGPAGAARVATARRGRGAPEVDAHTTTPTLPAGTSVTHVRGDAGATQVLPAADSTPILPAGDTTQVLADPGATQVLPPAGDATQRLPTVDDAATWVRLRDRGSASPVVRRNSVGRRSAGTFAVAVLALAGVLGVSAVGVRAALGGLYDAVSGPSGGAAGVTAEPSVTVEPTPLVPAVPCVAAEASERTPLSSAVAPDEAFALPAGWSWYADETGFTVGLPQGWVRFRDGEAVCLQDPSQERLLAVDLGGTQQRDPGGYWRTEADRLVKAGGLPGYVKVSIGPVIRPGGAAEWEFTWDGPAGQRQHARRLLVNGTTPGGAYELSWVTTDAGWQASEAVQRLVLASFRPAG</sequence>